<dbReference type="PROSITE" id="PS51729">
    <property type="entry name" value="GNAT_YJDJ"/>
    <property type="match status" value="1"/>
</dbReference>
<evidence type="ECO:0000313" key="3">
    <source>
        <dbReference type="Proteomes" id="UP000823750"/>
    </source>
</evidence>
<dbReference type="EMBL" id="JADILX010000075">
    <property type="protein sequence ID" value="MBO8485647.1"/>
    <property type="molecule type" value="Genomic_DNA"/>
</dbReference>
<gene>
    <name evidence="2" type="ORF">IAB78_04400</name>
</gene>
<sequence length="100" mass="11015">MEITHLKDKCRFTITEDGHEAYVSYRIEDGALDIRHTIVPDAIGGRGIASALVKAAYDHALSEGLRCTATCRYAAVWLERHPEYNGTVSDDWCADGSCAL</sequence>
<dbReference type="InterPro" id="IPR045057">
    <property type="entry name" value="Gcn5-rel_NAT"/>
</dbReference>
<dbReference type="Pfam" id="PF14542">
    <property type="entry name" value="Acetyltransf_CG"/>
    <property type="match status" value="1"/>
</dbReference>
<dbReference type="SUPFAM" id="SSF55729">
    <property type="entry name" value="Acyl-CoA N-acyltransferases (Nat)"/>
    <property type="match status" value="1"/>
</dbReference>
<evidence type="ECO:0000259" key="1">
    <source>
        <dbReference type="PROSITE" id="PS51729"/>
    </source>
</evidence>
<feature type="domain" description="N-acetyltransferase" evidence="1">
    <location>
        <begin position="4"/>
        <end position="89"/>
    </location>
</feature>
<proteinExistence type="predicted"/>
<protein>
    <submittedName>
        <fullName evidence="2">N-acetyltransferase</fullName>
    </submittedName>
</protein>
<dbReference type="InterPro" id="IPR031165">
    <property type="entry name" value="GNAT_YJDJ"/>
</dbReference>
<comment type="caution">
    <text evidence="2">The sequence shown here is derived from an EMBL/GenBank/DDBJ whole genome shotgun (WGS) entry which is preliminary data.</text>
</comment>
<dbReference type="Proteomes" id="UP000823750">
    <property type="component" value="Unassembled WGS sequence"/>
</dbReference>
<dbReference type="InterPro" id="IPR016181">
    <property type="entry name" value="Acyl_CoA_acyltransferase"/>
</dbReference>
<organism evidence="2 3">
    <name type="scientific">Candidatus Cryptobacteroides excrementavium</name>
    <dbReference type="NCBI Taxonomy" id="2840759"/>
    <lineage>
        <taxon>Bacteria</taxon>
        <taxon>Pseudomonadati</taxon>
        <taxon>Bacteroidota</taxon>
        <taxon>Bacteroidia</taxon>
        <taxon>Bacteroidales</taxon>
        <taxon>Candidatus Cryptobacteroides</taxon>
    </lineage>
</organism>
<reference evidence="2" key="2">
    <citation type="journal article" date="2021" name="PeerJ">
        <title>Extensive microbial diversity within the chicken gut microbiome revealed by metagenomics and culture.</title>
        <authorList>
            <person name="Gilroy R."/>
            <person name="Ravi A."/>
            <person name="Getino M."/>
            <person name="Pursley I."/>
            <person name="Horton D.L."/>
            <person name="Alikhan N.F."/>
            <person name="Baker D."/>
            <person name="Gharbi K."/>
            <person name="Hall N."/>
            <person name="Watson M."/>
            <person name="Adriaenssens E.M."/>
            <person name="Foster-Nyarko E."/>
            <person name="Jarju S."/>
            <person name="Secka A."/>
            <person name="Antonio M."/>
            <person name="Oren A."/>
            <person name="Chaudhuri R.R."/>
            <person name="La Ragione R."/>
            <person name="Hildebrand F."/>
            <person name="Pallen M.J."/>
        </authorList>
    </citation>
    <scope>NUCLEOTIDE SEQUENCE</scope>
    <source>
        <strain evidence="2">B2-16538</strain>
    </source>
</reference>
<dbReference type="PANTHER" id="PTHR31435">
    <property type="entry name" value="PROTEIN NATD1"/>
    <property type="match status" value="1"/>
</dbReference>
<evidence type="ECO:0000313" key="2">
    <source>
        <dbReference type="EMBL" id="MBO8485647.1"/>
    </source>
</evidence>
<name>A0A9D9J409_9BACT</name>
<reference evidence="2" key="1">
    <citation type="submission" date="2020-10" db="EMBL/GenBank/DDBJ databases">
        <authorList>
            <person name="Gilroy R."/>
        </authorList>
    </citation>
    <scope>NUCLEOTIDE SEQUENCE</scope>
    <source>
        <strain evidence="2">B2-16538</strain>
    </source>
</reference>
<accession>A0A9D9J409</accession>
<dbReference type="AlphaFoldDB" id="A0A9D9J409"/>
<dbReference type="Gene3D" id="3.40.630.30">
    <property type="match status" value="1"/>
</dbReference>
<dbReference type="PANTHER" id="PTHR31435:SF9">
    <property type="entry name" value="PROTEIN NATD1"/>
    <property type="match status" value="1"/>
</dbReference>